<keyword evidence="5" id="KW-1185">Reference proteome</keyword>
<dbReference type="CDD" id="cd04486">
    <property type="entry name" value="YhcR_OBF_like"/>
    <property type="match status" value="1"/>
</dbReference>
<dbReference type="NCBIfam" id="NF041766">
    <property type="entry name" value="choice_anch_U"/>
    <property type="match status" value="1"/>
</dbReference>
<protein>
    <recommendedName>
        <fullName evidence="3">LTD domain-containing protein</fullName>
    </recommendedName>
</protein>
<comment type="caution">
    <text evidence="4">The sequence shown here is derived from an EMBL/GenBank/DDBJ whole genome shotgun (WGS) entry which is preliminary data.</text>
</comment>
<dbReference type="InterPro" id="IPR013783">
    <property type="entry name" value="Ig-like_fold"/>
</dbReference>
<dbReference type="InterPro" id="IPR006644">
    <property type="entry name" value="Cadg"/>
</dbReference>
<comment type="similarity">
    <text evidence="1">Belongs to the EndA/NucM nuclease family.</text>
</comment>
<dbReference type="NCBIfam" id="NF033681">
    <property type="entry name" value="ExeM_NucH_DNase"/>
    <property type="match status" value="1"/>
</dbReference>
<accession>A0ABR9EIY9</accession>
<dbReference type="PANTHER" id="PTHR42834">
    <property type="entry name" value="ENDONUCLEASE/EXONUCLEASE/PHOSPHATASE FAMILY PROTEIN (AFU_ORTHOLOGUE AFUA_3G09210)"/>
    <property type="match status" value="1"/>
</dbReference>
<dbReference type="InterPro" id="IPR036691">
    <property type="entry name" value="Endo/exonu/phosph_ase_sf"/>
</dbReference>
<dbReference type="SUPFAM" id="SSF141072">
    <property type="entry name" value="CalX-like"/>
    <property type="match status" value="1"/>
</dbReference>
<name>A0ABR9EIY9_9GAMM</name>
<dbReference type="SUPFAM" id="SSF49313">
    <property type="entry name" value="Cadherin-like"/>
    <property type="match status" value="4"/>
</dbReference>
<dbReference type="SUPFAM" id="SSF56219">
    <property type="entry name" value="DNase I-like"/>
    <property type="match status" value="1"/>
</dbReference>
<dbReference type="PANTHER" id="PTHR42834:SF1">
    <property type="entry name" value="ENDONUCLEASE_EXONUCLEASE_PHOSPHATASE FAMILY PROTEIN (AFU_ORTHOLOGUE AFUA_3G09210)"/>
    <property type="match status" value="1"/>
</dbReference>
<dbReference type="Pfam" id="PF05345">
    <property type="entry name" value="He_PIG"/>
    <property type="match status" value="4"/>
</dbReference>
<evidence type="ECO:0000313" key="4">
    <source>
        <dbReference type="EMBL" id="MBE0370399.1"/>
    </source>
</evidence>
<dbReference type="RefSeq" id="WP_192509519.1">
    <property type="nucleotide sequence ID" value="NZ_AQGV01000015.1"/>
</dbReference>
<dbReference type="InterPro" id="IPR035986">
    <property type="entry name" value="PKD_dom_sf"/>
</dbReference>
<dbReference type="InterPro" id="IPR053784">
    <property type="entry name" value="Choice_anch_U_dom"/>
</dbReference>
<evidence type="ECO:0000256" key="1">
    <source>
        <dbReference type="ARBA" id="ARBA00006429"/>
    </source>
</evidence>
<dbReference type="InterPro" id="IPR047971">
    <property type="entry name" value="ExeM-like"/>
</dbReference>
<dbReference type="SUPFAM" id="SSF54060">
    <property type="entry name" value="His-Me finger endonucleases"/>
    <property type="match status" value="1"/>
</dbReference>
<organism evidence="4 5">
    <name type="scientific">Pseudoalteromonas aurantia 208</name>
    <dbReference type="NCBI Taxonomy" id="1314867"/>
    <lineage>
        <taxon>Bacteria</taxon>
        <taxon>Pseudomonadati</taxon>
        <taxon>Pseudomonadota</taxon>
        <taxon>Gammaproteobacteria</taxon>
        <taxon>Alteromonadales</taxon>
        <taxon>Pseudoalteromonadaceae</taxon>
        <taxon>Pseudoalteromonas</taxon>
    </lineage>
</organism>
<dbReference type="CDD" id="cd10283">
    <property type="entry name" value="MnuA_DNase1-like"/>
    <property type="match status" value="1"/>
</dbReference>
<proteinExistence type="inferred from homology"/>
<sequence>MTAGHAAANVIFTEYVEGGGSNKAIEITNVGTSSIDLSKVSIALTTNGKAFADVTPITLTGTLAAGSSHVLTNGGAVDALKALSNATSNATSFNGDDALTLLLDGKIVDSFGQVGTDPGKNWGSGDTSTKDRTLRRKGSILVGDLISDDAFNPANEWVGFAKDTFDGLGCSGVAACGGDGNIPSKISGIAKTIVNADSRYDFTPHVTNLDNDTLKFSIENKPKWADFDTSTGRLSGEVKAGDIGNYNNIVIIVNDGTASDALASFSILVRPAGTNDVPKITGTPLSSIQATRSYSFIPNATDIENDTLVFSIENKPIWASFDAQSGKLTGAPNESQVGVYADIVISVADGHNTAQSLPAFSISVTDKPGSNYDYNQYYATAIGKSGPDLEAALALIARQGQKQMTYTQVWDALKYTDEDPANINNVILFYTGRSQAKNTNGGGTTDWNREHSWPKSHGFPEQNQFGYTDIHHLRPTNVKVNSARSNKDYDDGGAPVSNAPGNFTDDDSFEPRDAVKGDAARMMFYMAVRYDGTDGNMPDLTLVNAISGSKSATLGVLCNLMQWHRQDPIDTFERERHQRIVEQQGNRNPFVDNAEFAETLFAKTCPTLGKTAPVISGSPTLEVGAGSAYQFTPSASDANRDTLIFSVTNKPKWANFNSVTGTLTGTPGIADIAVYQNIQISVSDGELSANLAAFTINVVDPKTIKHPPTISGIPNTGVLINQVYRFLPTANDVDDDTLTFSIVNKPSWATFNTTTGELTGTPTKSDEGNYGGIVISVTDGNTAAVELGAFAILVSNDTPATNVIFTEYIEGSSNNKAIEITNFTGSTLDLSRVKIVLADNGKPLSTSGLRTQSLSGLLVDKASHVIVNSGANDEIKSRQNSTSTVTYFNGDDTLVLMVDDKITDVFGQLGTDPGSSWGTGDTSTKDKTLRRKVGIVAGDVNGSDAFDPSVQWQGFEKNVADGLGCSGVAACSGSGTSPIELGQCGDRATLISEIQGAKSTSPLVNKGVIVEGIVVASYQGAGQHGGFFLQEEDKQKDKSDATSEGIFVAHTATQVTPGQQIRFTAKVAEKYDLTQLVEVGNITTCATNALAMVTPTAVNLPFAENFDQESLEGMWVTLPQKLHVTLSHNFTRYGEVLLSKGLRIQPTNKFPKNDPKRQALADLNARNVLLVDDDSTQQNPESISYYPEFSADKPLRSGANVAGISGVIHYGFGKYKLLPNSVPKFENVNARRSKPFDRKSSEHIRVASFNVLNYFLDFKGRGASNEKEFKRQRSKIIRAITAMDADVIGLMEIENSGYGSSSAIQNLIDGLNERDKQHTWRFINPKLEKVGSDAVTVGLIYRSDRVLPVGIPEVVTDAPFDEQTKAHRPPMMQSFKPLNGGKEIKVIVNHFRSKGGSCGADMDDDVQGACNGQRVLASKTLLKRLGKEVKPSRPDASIAMAQRLAIQAGDEPIYAILGDFNAYAYEDPMMAFYDAGFANLSVEKETGNNYSYYYGGIAGSLDHLLTANTTLNSVAQVMHWHINADEATALDYNTENKTDAQQTKWFAETPYRSSDHDPVIADFDLAAVVLPVNQAPTANDDKTSIKQGETASVNVLENDIDPDSDVLRVTSATLVSGSGSVSFSGSVVSFIPIDNFLGEAVINYSIDDSNGAISTATLTVTVLAKNAPPVANDDNASTLEDQHVILSVLDNDQDEAKALLQITGVNVLSGKGVATHSKTAITFTPENNFNGEVRLSYDVQDVEGASATGSVTINVAAVNDAPIAKDDIASTFEDQNLILAVLSNDIDEVKSSLKITGAKVLSGRGVVTYSEAMITFTPENNFHGEVRLSYDVQDVEGASATGSVTINVAAVNDAPTANDDIATASARKETEIDVLANDVDVDGDALTITSVIADTGTVRIEGSKLIYQASALNTGSATIRYDISDGTESASANVKVTISTVNIAPIAHNDVATLNLGEQSISVSVLANDTDADGDTLTIAEVRTDVGTAVIENNHILFTKTDSFNGTAQVSYVVSDGFGGQDSAILEITLVQGLTPIIIVPAPMTVNAVGQFTEVDTGVATAVNSSGEAIGVQRLDSHFLRSGANQIKWQACDADNVCSEAVQHVNVRPLLSFASPSQVTLEGTKAVIPVLLSGTHFEYPVTVSYTLTGTANEDDFNTVATEIIITQGTQADIEIDVLPDELVDTDETIVITLDAENANLGAQIAHTISISESNLSPVVTLTMVQATQSRTVMSQQDGIIRIQALVKDQNPDDTHTITWSLSGGLAGDTSVLNEVSIDPTSVQPGTYQVDAVVTDNGGLSDTQSVYFKVVAAAPALDASKDSDGDMINDALEGFADDDRDGIPNYLDPIDAPCNVLPTNTSDWQAGLIEVEAGVCISLGSASLGSASAALTDEQIQNSPQISIDETMVNHGGIFDFVANIASGMQQVKIVLPLQSAIPANALYRKFLPEQEWITFVSEGGNELHSAPGQQGYCPAVNDGNWQPGLVEGAWCVRLTLVDGGQYDADGVVNGKVVDPGGVGVVLNNNAAPVAIDDKAEIKVNQHINIMVLSNDSDIDNDVLTVISASAKLGSVHINSDSSLQYQSAPDFIGNDTISYTVSDGQGAIASAQVLVTVIAETLSQNHAPTAVNDSITVFNDEISTIDVLLNDTDVDGDRLVLRSATTGTGYVSIVANKLRYQPIAGGAGQVLISYVVADSLGAQSTGSVAVLVKSRPIELPVTGQVKSTASSGSTPLLILILLFPALLRRRTK</sequence>
<dbReference type="Gene3D" id="2.60.40.10">
    <property type="entry name" value="Immunoglobulins"/>
    <property type="match status" value="4"/>
</dbReference>
<dbReference type="SMART" id="SM00736">
    <property type="entry name" value="CADG"/>
    <property type="match status" value="3"/>
</dbReference>
<dbReference type="InterPro" id="IPR038081">
    <property type="entry name" value="CalX-like_sf"/>
</dbReference>
<dbReference type="Pfam" id="PF04231">
    <property type="entry name" value="Endonuclease_1"/>
    <property type="match status" value="1"/>
</dbReference>
<gene>
    <name evidence="4" type="ORF">PAUR_b0432</name>
</gene>
<dbReference type="Gene3D" id="2.60.40.2810">
    <property type="match status" value="6"/>
</dbReference>
<dbReference type="InterPro" id="IPR015919">
    <property type="entry name" value="Cadherin-like_sf"/>
</dbReference>
<feature type="domain" description="LTD" evidence="3">
    <location>
        <begin position="1"/>
        <end position="115"/>
    </location>
</feature>
<dbReference type="NCBIfam" id="NF012211">
    <property type="entry name" value="tand_rpt_95"/>
    <property type="match status" value="6"/>
</dbReference>
<feature type="region of interest" description="Disordered" evidence="2">
    <location>
        <begin position="439"/>
        <end position="467"/>
    </location>
</feature>
<dbReference type="InterPro" id="IPR007346">
    <property type="entry name" value="Endonuclease-I"/>
</dbReference>
<reference evidence="4 5" key="1">
    <citation type="submission" date="2015-03" db="EMBL/GenBank/DDBJ databases">
        <title>Genome sequence of Pseudoalteromonas aurantia.</title>
        <authorList>
            <person name="Xie B.-B."/>
            <person name="Rong J.-C."/>
            <person name="Qin Q.-L."/>
            <person name="Zhang Y.-Z."/>
        </authorList>
    </citation>
    <scope>NUCLEOTIDE SEQUENCE [LARGE SCALE GENOMIC DNA]</scope>
    <source>
        <strain evidence="4 5">208</strain>
    </source>
</reference>
<dbReference type="Pfam" id="PF17963">
    <property type="entry name" value="Big_9"/>
    <property type="match status" value="7"/>
</dbReference>
<dbReference type="SUPFAM" id="SSF49299">
    <property type="entry name" value="PKD domain"/>
    <property type="match status" value="1"/>
</dbReference>
<dbReference type="PROSITE" id="PS51841">
    <property type="entry name" value="LTD"/>
    <property type="match status" value="1"/>
</dbReference>
<dbReference type="InterPro" id="IPR001322">
    <property type="entry name" value="Lamin_tail_dom"/>
</dbReference>
<evidence type="ECO:0000256" key="2">
    <source>
        <dbReference type="SAM" id="MobiDB-lite"/>
    </source>
</evidence>
<dbReference type="EMBL" id="AQGV01000015">
    <property type="protein sequence ID" value="MBE0370399.1"/>
    <property type="molecule type" value="Genomic_DNA"/>
</dbReference>
<dbReference type="InterPro" id="IPR044925">
    <property type="entry name" value="His-Me_finger_sf"/>
</dbReference>
<feature type="region of interest" description="Disordered" evidence="2">
    <location>
        <begin position="482"/>
        <end position="512"/>
    </location>
</feature>
<dbReference type="Pfam" id="PF00932">
    <property type="entry name" value="LTD"/>
    <property type="match status" value="1"/>
</dbReference>
<evidence type="ECO:0000313" key="5">
    <source>
        <dbReference type="Proteomes" id="UP000615755"/>
    </source>
</evidence>
<dbReference type="Proteomes" id="UP000615755">
    <property type="component" value="Unassembled WGS sequence"/>
</dbReference>
<dbReference type="Gene3D" id="3.60.10.10">
    <property type="entry name" value="Endonuclease/exonuclease/phosphatase"/>
    <property type="match status" value="1"/>
</dbReference>
<evidence type="ECO:0000259" key="3">
    <source>
        <dbReference type="PROSITE" id="PS51841"/>
    </source>
</evidence>